<name>A0A699UYB8_TANCI</name>
<protein>
    <submittedName>
        <fullName evidence="1">Protein kinase-like domain, phloem protein 2-like protein</fullName>
    </submittedName>
</protein>
<feature type="non-terminal residue" evidence="1">
    <location>
        <position position="83"/>
    </location>
</feature>
<sequence length="83" mass="9763">MMIELYRFLNKNEDVIFEFADQVLQLPTNFEEIFKISGNYELFWLGEVNGKKLLMLSAKAALYKFSNVNLFTSRPSAQSRFQE</sequence>
<keyword evidence="1" id="KW-0418">Kinase</keyword>
<dbReference type="GO" id="GO:0016301">
    <property type="term" value="F:kinase activity"/>
    <property type="evidence" value="ECO:0007669"/>
    <property type="project" value="UniProtKB-KW"/>
</dbReference>
<comment type="caution">
    <text evidence="1">The sequence shown here is derived from an EMBL/GenBank/DDBJ whole genome shotgun (WGS) entry which is preliminary data.</text>
</comment>
<organism evidence="1">
    <name type="scientific">Tanacetum cinerariifolium</name>
    <name type="common">Dalmatian daisy</name>
    <name type="synonym">Chrysanthemum cinerariifolium</name>
    <dbReference type="NCBI Taxonomy" id="118510"/>
    <lineage>
        <taxon>Eukaryota</taxon>
        <taxon>Viridiplantae</taxon>
        <taxon>Streptophyta</taxon>
        <taxon>Embryophyta</taxon>
        <taxon>Tracheophyta</taxon>
        <taxon>Spermatophyta</taxon>
        <taxon>Magnoliopsida</taxon>
        <taxon>eudicotyledons</taxon>
        <taxon>Gunneridae</taxon>
        <taxon>Pentapetalae</taxon>
        <taxon>asterids</taxon>
        <taxon>campanulids</taxon>
        <taxon>Asterales</taxon>
        <taxon>Asteraceae</taxon>
        <taxon>Asteroideae</taxon>
        <taxon>Anthemideae</taxon>
        <taxon>Anthemidinae</taxon>
        <taxon>Tanacetum</taxon>
    </lineage>
</organism>
<accession>A0A699UYB8</accession>
<reference evidence="1" key="1">
    <citation type="journal article" date="2019" name="Sci. Rep.">
        <title>Draft genome of Tanacetum cinerariifolium, the natural source of mosquito coil.</title>
        <authorList>
            <person name="Yamashiro T."/>
            <person name="Shiraishi A."/>
            <person name="Satake H."/>
            <person name="Nakayama K."/>
        </authorList>
    </citation>
    <scope>NUCLEOTIDE SEQUENCE</scope>
</reference>
<evidence type="ECO:0000313" key="1">
    <source>
        <dbReference type="EMBL" id="GFD24964.1"/>
    </source>
</evidence>
<gene>
    <name evidence="1" type="ORF">Tci_896933</name>
</gene>
<dbReference type="AlphaFoldDB" id="A0A699UYB8"/>
<proteinExistence type="predicted"/>
<keyword evidence="1" id="KW-0808">Transferase</keyword>
<dbReference type="EMBL" id="BKCJ011356814">
    <property type="protein sequence ID" value="GFD24964.1"/>
    <property type="molecule type" value="Genomic_DNA"/>
</dbReference>